<reference evidence="2 3" key="1">
    <citation type="submission" date="2023-03" db="EMBL/GenBank/DDBJ databases">
        <title>Bacillus Genome Sequencing.</title>
        <authorList>
            <person name="Dunlap C."/>
        </authorList>
    </citation>
    <scope>NUCLEOTIDE SEQUENCE [LARGE SCALE GENOMIC DNA]</scope>
    <source>
        <strain evidence="2 3">B-59205</strain>
    </source>
</reference>
<organism evidence="2 3">
    <name type="scientific">Metasolibacillus meyeri</name>
    <dbReference type="NCBI Taxonomy" id="1071052"/>
    <lineage>
        <taxon>Bacteria</taxon>
        <taxon>Bacillati</taxon>
        <taxon>Bacillota</taxon>
        <taxon>Bacilli</taxon>
        <taxon>Bacillales</taxon>
        <taxon>Caryophanaceae</taxon>
        <taxon>Metasolibacillus</taxon>
    </lineage>
</organism>
<feature type="domain" description="TnsE C-terminal" evidence="1">
    <location>
        <begin position="375"/>
        <end position="510"/>
    </location>
</feature>
<evidence type="ECO:0000259" key="1">
    <source>
        <dbReference type="Pfam" id="PF18623"/>
    </source>
</evidence>
<protein>
    <submittedName>
        <fullName evidence="2">Tn7-like element transposition protein TnsE</fullName>
    </submittedName>
</protein>
<accession>A0AAW9NWU1</accession>
<name>A0AAW9NWU1_9BACL</name>
<comment type="caution">
    <text evidence="2">The sequence shown here is derived from an EMBL/GenBank/DDBJ whole genome shotgun (WGS) entry which is preliminary data.</text>
</comment>
<evidence type="ECO:0000313" key="2">
    <source>
        <dbReference type="EMBL" id="MEC1180494.1"/>
    </source>
</evidence>
<dbReference type="RefSeq" id="WP_326125032.1">
    <property type="nucleotide sequence ID" value="NZ_JARSFG010000032.1"/>
</dbReference>
<dbReference type="EMBL" id="JARSFG010000032">
    <property type="protein sequence ID" value="MEC1180494.1"/>
    <property type="molecule type" value="Genomic_DNA"/>
</dbReference>
<dbReference type="Proteomes" id="UP001344888">
    <property type="component" value="Unassembled WGS sequence"/>
</dbReference>
<keyword evidence="3" id="KW-1185">Reference proteome</keyword>
<dbReference type="InterPro" id="IPR041419">
    <property type="entry name" value="TnsE_C"/>
</dbReference>
<gene>
    <name evidence="2" type="ORF">P9B03_18680</name>
</gene>
<proteinExistence type="predicted"/>
<sequence>MSEQQVKLKNWPFRNGEKAQLIWISSPFQYEKKIMIHAYFKAKGKTEKLLVDWGTLPALAIQHYYMDGDIRKSIPPNETEEAEITMYPNMVSLHEKEWEIYGTDDKDVSRSFIVKQGNRTYILPLIEVVRSILAPNRFLLYRLFEANSFPQYFIESYEHNKINLNFSSQYHRKYTQSNFLYQLVWLLTNQDLRNVFENVAYIFNNTGILKFDWSFKQPITIKAVVKPNANGGTVLRVSNVKNKHIPYSEVFFSHPEIVRSEKSKEAKKYTLHTKKKNLNGQQEELMLDEEIEGTTDNFDIIEMDNQKHEYIAMPKITKLSRGTNKKRDFEDENTKRRFINDEGRRSSADTGGNQLTRGLEQLSLMDIQIDGELGEFIKVMRVLQDFPEVQSINIIQGSLKEFSDTKRFVYLSDGVTERKYVIAEVYLLNGRDFKIIEVEREFFSLSILILSSSGIYKWESLYRKILLNIVKDNGTWSKISIEGIKNQGVELIKMKHSKKNIHYRVEKLLNKLNNL</sequence>
<dbReference type="AlphaFoldDB" id="A0AAW9NWU1"/>
<dbReference type="Pfam" id="PF18623">
    <property type="entry name" value="TnsE_C"/>
    <property type="match status" value="1"/>
</dbReference>
<evidence type="ECO:0000313" key="3">
    <source>
        <dbReference type="Proteomes" id="UP001344888"/>
    </source>
</evidence>